<name>A0AAW2YK43_9EUKA</name>
<keyword evidence="3" id="KW-1185">Reference proteome</keyword>
<sequence length="203" mass="24219">MVDTTVDVTPKRSKLTIKDMEDKFREITLHLYDTWIDYDTMAKVCLPYVSDDMVFKDPWQTIVGKKSYWNAAKGFHSSIWFDFDIHQLHVVLNDRGDRGRCLVDGTMNLRQLNVFKYPLRTLLAYDFEVVDGGTHFKMTLQEEMWSFADMIENLPLGIGTVYNWFRYFMGQILFIWLFFLSIVFYSPFFKNRTMRKSKYGKKQ</sequence>
<evidence type="ECO:0000313" key="2">
    <source>
        <dbReference type="EMBL" id="KAL0476969.1"/>
    </source>
</evidence>
<proteinExistence type="predicted"/>
<dbReference type="Proteomes" id="UP001431209">
    <property type="component" value="Unassembled WGS sequence"/>
</dbReference>
<keyword evidence="1" id="KW-0472">Membrane</keyword>
<organism evidence="2 3">
    <name type="scientific">Acrasis kona</name>
    <dbReference type="NCBI Taxonomy" id="1008807"/>
    <lineage>
        <taxon>Eukaryota</taxon>
        <taxon>Discoba</taxon>
        <taxon>Heterolobosea</taxon>
        <taxon>Tetramitia</taxon>
        <taxon>Eutetramitia</taxon>
        <taxon>Acrasidae</taxon>
        <taxon>Acrasis</taxon>
    </lineage>
</organism>
<keyword evidence="1" id="KW-1133">Transmembrane helix</keyword>
<reference evidence="2 3" key="1">
    <citation type="submission" date="2024-03" db="EMBL/GenBank/DDBJ databases">
        <title>The Acrasis kona genome and developmental transcriptomes reveal deep origins of eukaryotic multicellular pathways.</title>
        <authorList>
            <person name="Sheikh S."/>
            <person name="Fu C.-J."/>
            <person name="Brown M.W."/>
            <person name="Baldauf S.L."/>
        </authorList>
    </citation>
    <scope>NUCLEOTIDE SEQUENCE [LARGE SCALE GENOMIC DNA]</scope>
    <source>
        <strain evidence="2 3">ATCC MYA-3509</strain>
    </source>
</reference>
<evidence type="ECO:0000256" key="1">
    <source>
        <dbReference type="SAM" id="Phobius"/>
    </source>
</evidence>
<keyword evidence="1" id="KW-0812">Transmembrane</keyword>
<dbReference type="SUPFAM" id="SSF54427">
    <property type="entry name" value="NTF2-like"/>
    <property type="match status" value="1"/>
</dbReference>
<dbReference type="EMBL" id="JAOPGA020000124">
    <property type="protein sequence ID" value="KAL0476969.1"/>
    <property type="molecule type" value="Genomic_DNA"/>
</dbReference>
<protein>
    <submittedName>
        <fullName evidence="2">RlmL</fullName>
    </submittedName>
</protein>
<accession>A0AAW2YK43</accession>
<comment type="caution">
    <text evidence="2">The sequence shown here is derived from an EMBL/GenBank/DDBJ whole genome shotgun (WGS) entry which is preliminary data.</text>
</comment>
<dbReference type="AlphaFoldDB" id="A0AAW2YK43"/>
<gene>
    <name evidence="2" type="ORF">AKO1_006424</name>
</gene>
<evidence type="ECO:0000313" key="3">
    <source>
        <dbReference type="Proteomes" id="UP001431209"/>
    </source>
</evidence>
<feature type="transmembrane region" description="Helical" evidence="1">
    <location>
        <begin position="164"/>
        <end position="188"/>
    </location>
</feature>
<dbReference type="InterPro" id="IPR032710">
    <property type="entry name" value="NTF2-like_dom_sf"/>
</dbReference>